<dbReference type="GO" id="GO:0005739">
    <property type="term" value="C:mitochondrion"/>
    <property type="evidence" value="ECO:0007669"/>
    <property type="project" value="TreeGrafter"/>
</dbReference>
<comment type="cofactor">
    <cofactor evidence="5">
        <name>FAD</name>
        <dbReference type="ChEBI" id="CHEBI:57692"/>
    </cofactor>
</comment>
<accession>A0A8K0SMK5</accession>
<dbReference type="GO" id="GO:0004657">
    <property type="term" value="F:proline dehydrogenase activity"/>
    <property type="evidence" value="ECO:0007669"/>
    <property type="project" value="UniProtKB-EC"/>
</dbReference>
<evidence type="ECO:0000259" key="6">
    <source>
        <dbReference type="Pfam" id="PF01619"/>
    </source>
</evidence>
<dbReference type="Gene3D" id="3.20.20.220">
    <property type="match status" value="1"/>
</dbReference>
<dbReference type="AlphaFoldDB" id="A0A8K0SMK5"/>
<evidence type="ECO:0000256" key="1">
    <source>
        <dbReference type="ARBA" id="ARBA00005869"/>
    </source>
</evidence>
<evidence type="ECO:0000256" key="3">
    <source>
        <dbReference type="ARBA" id="ARBA00023002"/>
    </source>
</evidence>
<comment type="caution">
    <text evidence="7">The sequence shown here is derived from an EMBL/GenBank/DDBJ whole genome shotgun (WGS) entry which is preliminary data.</text>
</comment>
<protein>
    <recommendedName>
        <fullName evidence="2 5">Proline dehydrogenase</fullName>
        <ecNumber evidence="2 5">1.5.5.2</ecNumber>
    </recommendedName>
</protein>
<comment type="catalytic activity">
    <reaction evidence="5">
        <text>L-proline + a quinone = (S)-1-pyrroline-5-carboxylate + a quinol + H(+)</text>
        <dbReference type="Rhea" id="RHEA:23784"/>
        <dbReference type="ChEBI" id="CHEBI:15378"/>
        <dbReference type="ChEBI" id="CHEBI:17388"/>
        <dbReference type="ChEBI" id="CHEBI:24646"/>
        <dbReference type="ChEBI" id="CHEBI:60039"/>
        <dbReference type="ChEBI" id="CHEBI:132124"/>
        <dbReference type="EC" id="1.5.5.2"/>
    </reaction>
</comment>
<dbReference type="Pfam" id="PF01619">
    <property type="entry name" value="Pro_dh"/>
    <property type="match status" value="1"/>
</dbReference>
<dbReference type="InterPro" id="IPR029041">
    <property type="entry name" value="FAD-linked_oxidoreductase-like"/>
</dbReference>
<evidence type="ECO:0000313" key="7">
    <source>
        <dbReference type="EMBL" id="KAH7312606.1"/>
    </source>
</evidence>
<dbReference type="SUPFAM" id="SSF51730">
    <property type="entry name" value="FAD-linked oxidoreductase"/>
    <property type="match status" value="1"/>
</dbReference>
<proteinExistence type="inferred from homology"/>
<dbReference type="PANTHER" id="PTHR13914">
    <property type="entry name" value="PROLINE OXIDASE"/>
    <property type="match status" value="1"/>
</dbReference>
<sequence>MPTGMLLRSLLVSTISSNRFLLIPTLSFLSFLSKPGRSFLLNVDRNPILHAILRKGFYDQFCAGESERETKACVQRFKDLGFRGFILTYAKETLFDHYAKAMEKKNQDGVAQGVAAVEVKDAFDQDVENWKKGTLATGSMVGEGDILAIKLTGAGIGVSTALAAREELPKRMKDALNEILESCANRNVRVIIDAESQYFQKGIDDVAIEMMSKFNRNGTAVIYNTYQAYLKNTTNNILGHMERASKEGFTLGLKLVRGAYILSETRSLIHDTKEDTDNAYNAISQSALRQELGEFGSKAAGARPFPSLNLLLATHNRASVIAAQRLHFQRTVDGLPTVPVAYAQLHGMSDEVSFSLLQEKKPEDDGPEVYKCSTWGTLGECLAYLLRRAVENRDAVLRTKDEHRAVKAECWRRFKGVFTA</sequence>
<keyword evidence="5" id="KW-0274">FAD</keyword>
<reference evidence="7" key="1">
    <citation type="journal article" date="2021" name="Nat. Commun.">
        <title>Genetic determinants of endophytism in the Arabidopsis root mycobiome.</title>
        <authorList>
            <person name="Mesny F."/>
            <person name="Miyauchi S."/>
            <person name="Thiergart T."/>
            <person name="Pickel B."/>
            <person name="Atanasova L."/>
            <person name="Karlsson M."/>
            <person name="Huettel B."/>
            <person name="Barry K.W."/>
            <person name="Haridas S."/>
            <person name="Chen C."/>
            <person name="Bauer D."/>
            <person name="Andreopoulos W."/>
            <person name="Pangilinan J."/>
            <person name="LaButti K."/>
            <person name="Riley R."/>
            <person name="Lipzen A."/>
            <person name="Clum A."/>
            <person name="Drula E."/>
            <person name="Henrissat B."/>
            <person name="Kohler A."/>
            <person name="Grigoriev I.V."/>
            <person name="Martin F.M."/>
            <person name="Hacquard S."/>
        </authorList>
    </citation>
    <scope>NUCLEOTIDE SEQUENCE</scope>
    <source>
        <strain evidence="7">MPI-CAGE-CH-0235</strain>
    </source>
</reference>
<evidence type="ECO:0000256" key="2">
    <source>
        <dbReference type="ARBA" id="ARBA00012695"/>
    </source>
</evidence>
<dbReference type="EMBL" id="JAGPNK010000010">
    <property type="protein sequence ID" value="KAH7312606.1"/>
    <property type="molecule type" value="Genomic_DNA"/>
</dbReference>
<dbReference type="InterPro" id="IPR002872">
    <property type="entry name" value="Proline_DH_dom"/>
</dbReference>
<evidence type="ECO:0000313" key="8">
    <source>
        <dbReference type="Proteomes" id="UP000813444"/>
    </source>
</evidence>
<name>A0A8K0SMK5_9HYPO</name>
<dbReference type="EC" id="1.5.5.2" evidence="2 5"/>
<keyword evidence="8" id="KW-1185">Reference proteome</keyword>
<dbReference type="OrthoDB" id="5464at2759"/>
<keyword evidence="4 5" id="KW-0642">Proline metabolism</keyword>
<feature type="domain" description="Proline dehydrogenase" evidence="6">
    <location>
        <begin position="122"/>
        <end position="396"/>
    </location>
</feature>
<dbReference type="InterPro" id="IPR015659">
    <property type="entry name" value="Proline_oxidase"/>
</dbReference>
<dbReference type="GO" id="GO:0010133">
    <property type="term" value="P:L-proline catabolic process to L-glutamate"/>
    <property type="evidence" value="ECO:0007669"/>
    <property type="project" value="TreeGrafter"/>
</dbReference>
<evidence type="ECO:0000256" key="4">
    <source>
        <dbReference type="ARBA" id="ARBA00023062"/>
    </source>
</evidence>
<gene>
    <name evidence="7" type="ORF">B0I35DRAFT_481049</name>
</gene>
<comment type="similarity">
    <text evidence="1 5">Belongs to the proline oxidase family.</text>
</comment>
<dbReference type="PANTHER" id="PTHR13914:SF0">
    <property type="entry name" value="PROLINE DEHYDROGENASE 1, MITOCHONDRIAL"/>
    <property type="match status" value="1"/>
</dbReference>
<dbReference type="GO" id="GO:0071949">
    <property type="term" value="F:FAD binding"/>
    <property type="evidence" value="ECO:0007669"/>
    <property type="project" value="TreeGrafter"/>
</dbReference>
<keyword evidence="3 5" id="KW-0560">Oxidoreductase</keyword>
<dbReference type="Proteomes" id="UP000813444">
    <property type="component" value="Unassembled WGS sequence"/>
</dbReference>
<organism evidence="7 8">
    <name type="scientific">Stachybotrys elegans</name>
    <dbReference type="NCBI Taxonomy" id="80388"/>
    <lineage>
        <taxon>Eukaryota</taxon>
        <taxon>Fungi</taxon>
        <taxon>Dikarya</taxon>
        <taxon>Ascomycota</taxon>
        <taxon>Pezizomycotina</taxon>
        <taxon>Sordariomycetes</taxon>
        <taxon>Hypocreomycetidae</taxon>
        <taxon>Hypocreales</taxon>
        <taxon>Stachybotryaceae</taxon>
        <taxon>Stachybotrys</taxon>
    </lineage>
</organism>
<keyword evidence="5" id="KW-0285">Flavoprotein</keyword>
<comment type="function">
    <text evidence="5">Converts proline to delta-1-pyrroline-5-carboxylate.</text>
</comment>
<evidence type="ECO:0000256" key="5">
    <source>
        <dbReference type="RuleBase" id="RU364054"/>
    </source>
</evidence>